<dbReference type="AlphaFoldDB" id="A0A6B0YT20"/>
<feature type="region of interest" description="Disordered" evidence="1">
    <location>
        <begin position="270"/>
        <end position="306"/>
    </location>
</feature>
<accession>A0A6B0YT20</accession>
<evidence type="ECO:0000313" key="2">
    <source>
        <dbReference type="EMBL" id="MXY92598.1"/>
    </source>
</evidence>
<gene>
    <name evidence="2" type="ORF">F4Y42_04025</name>
</gene>
<protein>
    <recommendedName>
        <fullName evidence="3">PIG-L family deacetylase</fullName>
    </recommendedName>
</protein>
<dbReference type="EMBL" id="VXRG01000037">
    <property type="protein sequence ID" value="MXY92598.1"/>
    <property type="molecule type" value="Genomic_DNA"/>
</dbReference>
<sequence length="306" mass="34276">MIMASRLIHILLVAAHPADSFDMAGGTLAHHIEQGDRVTAAILTTGVRSHHWELGEQRRRSGAELDVEEYVAQAVEEKLEEVRRACRILGFDDVRDLGFEDDDVLVTQDKVEAIAEVIRAVKPDMLITHHPFESGGFKMHGTTGQCTLYAWQLASGSGRGRQERHPVPCIYFMNPTAYIGNNSLEYAGTARVDLYIDITDVIDKKVRALDQIASQYYGGPYVRKRAETSDGSSGNSALVAYAEEFQRFQPQVRYTLPITDAELERITEPQSAHMGRRSEMIGGLMPLSDGETFTSRHRMSKEKYED</sequence>
<dbReference type="SUPFAM" id="SSF102588">
    <property type="entry name" value="LmbE-like"/>
    <property type="match status" value="1"/>
</dbReference>
<dbReference type="Gene3D" id="3.40.50.10320">
    <property type="entry name" value="LmbE-like"/>
    <property type="match status" value="1"/>
</dbReference>
<dbReference type="InterPro" id="IPR024078">
    <property type="entry name" value="LmbE-like_dom_sf"/>
</dbReference>
<proteinExistence type="predicted"/>
<reference evidence="2" key="1">
    <citation type="submission" date="2019-09" db="EMBL/GenBank/DDBJ databases">
        <title>Characterisation of the sponge microbiome using genome-centric metagenomics.</title>
        <authorList>
            <person name="Engelberts J.P."/>
            <person name="Robbins S.J."/>
            <person name="De Goeij J.M."/>
            <person name="Aranda M."/>
            <person name="Bell S.C."/>
            <person name="Webster N.S."/>
        </authorList>
    </citation>
    <scope>NUCLEOTIDE SEQUENCE</scope>
    <source>
        <strain evidence="2">SB0664_bin_27</strain>
    </source>
</reference>
<evidence type="ECO:0000256" key="1">
    <source>
        <dbReference type="SAM" id="MobiDB-lite"/>
    </source>
</evidence>
<dbReference type="Pfam" id="PF02585">
    <property type="entry name" value="PIG-L"/>
    <property type="match status" value="1"/>
</dbReference>
<comment type="caution">
    <text evidence="2">The sequence shown here is derived from an EMBL/GenBank/DDBJ whole genome shotgun (WGS) entry which is preliminary data.</text>
</comment>
<dbReference type="InterPro" id="IPR003737">
    <property type="entry name" value="GlcNAc_PI_deacetylase-related"/>
</dbReference>
<organism evidence="2">
    <name type="scientific">Caldilineaceae bacterium SB0664_bin_27</name>
    <dbReference type="NCBI Taxonomy" id="2605260"/>
    <lineage>
        <taxon>Bacteria</taxon>
        <taxon>Bacillati</taxon>
        <taxon>Chloroflexota</taxon>
        <taxon>Caldilineae</taxon>
        <taxon>Caldilineales</taxon>
        <taxon>Caldilineaceae</taxon>
    </lineage>
</organism>
<name>A0A6B0YT20_9CHLR</name>
<evidence type="ECO:0008006" key="3">
    <source>
        <dbReference type="Google" id="ProtNLM"/>
    </source>
</evidence>